<comment type="caution">
    <text evidence="1">The sequence shown here is derived from an EMBL/GenBank/DDBJ whole genome shotgun (WGS) entry which is preliminary data.</text>
</comment>
<dbReference type="InterPro" id="IPR011101">
    <property type="entry name" value="DUF5131"/>
</dbReference>
<dbReference type="AlphaFoldDB" id="A0A5J4RN71"/>
<dbReference type="EMBL" id="SNRY01000935">
    <property type="protein sequence ID" value="KAA6335034.1"/>
    <property type="molecule type" value="Genomic_DNA"/>
</dbReference>
<dbReference type="Pfam" id="PF07505">
    <property type="entry name" value="DUF5131"/>
    <property type="match status" value="1"/>
</dbReference>
<organism evidence="1">
    <name type="scientific">termite gut metagenome</name>
    <dbReference type="NCBI Taxonomy" id="433724"/>
    <lineage>
        <taxon>unclassified sequences</taxon>
        <taxon>metagenomes</taxon>
        <taxon>organismal metagenomes</taxon>
    </lineage>
</organism>
<dbReference type="InterPro" id="IPR007197">
    <property type="entry name" value="rSAM"/>
</dbReference>
<accession>A0A5J4RN71</accession>
<dbReference type="Gene3D" id="3.80.30.30">
    <property type="match status" value="1"/>
</dbReference>
<evidence type="ECO:0000313" key="1">
    <source>
        <dbReference type="EMBL" id="KAA6335034.1"/>
    </source>
</evidence>
<protein>
    <recommendedName>
        <fullName evidence="2">Radical SAM core domain-containing protein</fullName>
    </recommendedName>
</protein>
<evidence type="ECO:0008006" key="2">
    <source>
        <dbReference type="Google" id="ProtNLM"/>
    </source>
</evidence>
<dbReference type="GO" id="GO:0051536">
    <property type="term" value="F:iron-sulfur cluster binding"/>
    <property type="evidence" value="ECO:0007669"/>
    <property type="project" value="InterPro"/>
</dbReference>
<reference evidence="1" key="1">
    <citation type="submission" date="2019-03" db="EMBL/GenBank/DDBJ databases">
        <title>Single cell metagenomics reveals metabolic interactions within the superorganism composed of flagellate Streblomastix strix and complex community of Bacteroidetes bacteria on its surface.</title>
        <authorList>
            <person name="Treitli S.C."/>
            <person name="Kolisko M."/>
            <person name="Husnik F."/>
            <person name="Keeling P."/>
            <person name="Hampl V."/>
        </authorList>
    </citation>
    <scope>NUCLEOTIDE SEQUENCE</scope>
    <source>
        <strain evidence="1">STM</strain>
    </source>
</reference>
<dbReference type="SFLD" id="SFLDS00029">
    <property type="entry name" value="Radical_SAM"/>
    <property type="match status" value="1"/>
</dbReference>
<sequence>MDGIDLKIKNFTKVINMALNKSKGNMYDFVTHTWNTVKGECPHGCGYCYMQKIAKRFNKPIQPVHFDESELKTNLGSFNTIFVGSSNDLFAENILDEWILKTLNHCQKYSENEYLFQTKNPERILEWTANYDIFKKSVVCTTIESNYVPSEILGRAPIPLERVSAMNKLGKLDIKTYVTIEPIIDFDLDELVELIKQCYPVQVNIGADTGRNNLPEPSKEKVLKLIEILSEFTHVNKKPNLNRLIL</sequence>
<name>A0A5J4RN71_9ZZZZ</name>
<gene>
    <name evidence="1" type="ORF">EZS27_016697</name>
</gene>
<proteinExistence type="predicted"/>
<dbReference type="GO" id="GO:0003824">
    <property type="term" value="F:catalytic activity"/>
    <property type="evidence" value="ECO:0007669"/>
    <property type="project" value="InterPro"/>
</dbReference>